<dbReference type="Proteomes" id="UP000887565">
    <property type="component" value="Unplaced"/>
</dbReference>
<evidence type="ECO:0000313" key="2">
    <source>
        <dbReference type="WBParaSite" id="nRc.2.0.1.t02309-RA"/>
    </source>
</evidence>
<keyword evidence="1" id="KW-1185">Reference proteome</keyword>
<accession>A0A915HKW4</accession>
<name>A0A915HKW4_ROMCU</name>
<reference evidence="2" key="1">
    <citation type="submission" date="2022-11" db="UniProtKB">
        <authorList>
            <consortium name="WormBaseParasite"/>
        </authorList>
    </citation>
    <scope>IDENTIFICATION</scope>
</reference>
<organism evidence="1 2">
    <name type="scientific">Romanomermis culicivorax</name>
    <name type="common">Nematode worm</name>
    <dbReference type="NCBI Taxonomy" id="13658"/>
    <lineage>
        <taxon>Eukaryota</taxon>
        <taxon>Metazoa</taxon>
        <taxon>Ecdysozoa</taxon>
        <taxon>Nematoda</taxon>
        <taxon>Enoplea</taxon>
        <taxon>Dorylaimia</taxon>
        <taxon>Mermithida</taxon>
        <taxon>Mermithoidea</taxon>
        <taxon>Mermithidae</taxon>
        <taxon>Romanomermis</taxon>
    </lineage>
</organism>
<proteinExistence type="predicted"/>
<dbReference type="AlphaFoldDB" id="A0A915HKW4"/>
<dbReference type="WBParaSite" id="nRc.2.0.1.t02309-RA">
    <property type="protein sequence ID" value="nRc.2.0.1.t02309-RA"/>
    <property type="gene ID" value="nRc.2.0.1.g02309"/>
</dbReference>
<evidence type="ECO:0000313" key="1">
    <source>
        <dbReference type="Proteomes" id="UP000887565"/>
    </source>
</evidence>
<sequence length="264" mass="28982">MGNFLALPQQQQQQPFVHEVKNLALNDKERLNGGLMWTLTNGYVPRPPKNAYMPVKTSDGRKTVQVPKFVYFDQDRDQKVKTDFKTPDFRDLGSLLGSFMSAGASTRNRAQSLGGVYIPMPGAMNPLAFQLLGVEEEKNGGQLGLGYDSLDKKVPSPGTDLLMANLKKLMNHLMYSNQSQQQGVSTRKNDDLAYRLAKNLVGLLTKEQPKRNEVPGYKMGDVGAADTKSQSTKGLGLFMSVPGLPPSYLGSYVGLTEAEKSNFG</sequence>
<protein>
    <submittedName>
        <fullName evidence="2">Uncharacterized protein</fullName>
    </submittedName>
</protein>